<evidence type="ECO:0000256" key="3">
    <source>
        <dbReference type="ARBA" id="ARBA00023235"/>
    </source>
</evidence>
<comment type="function">
    <text evidence="5">Responsible for synthesis of pseudouridine from uracil.</text>
</comment>
<gene>
    <name evidence="7" type="ORF">BC6307_03170</name>
</gene>
<feature type="domain" description="Pseudouridine synthase RsuA/RluA-like" evidence="6">
    <location>
        <begin position="91"/>
        <end position="244"/>
    </location>
</feature>
<dbReference type="GO" id="GO:0140098">
    <property type="term" value="F:catalytic activity, acting on RNA"/>
    <property type="evidence" value="ECO:0007669"/>
    <property type="project" value="UniProtKB-ARBA"/>
</dbReference>
<keyword evidence="8" id="KW-1185">Reference proteome</keyword>
<name>A0A223KXR8_9BACI</name>
<dbReference type="Proteomes" id="UP000215224">
    <property type="component" value="Chromosome"/>
</dbReference>
<dbReference type="InterPro" id="IPR006145">
    <property type="entry name" value="PsdUridine_synth_RsuA/RluA"/>
</dbReference>
<protein>
    <recommendedName>
        <fullName evidence="5">Pseudouridine synthase</fullName>
        <ecNumber evidence="5">5.4.99.-</ecNumber>
    </recommendedName>
</protein>
<evidence type="ECO:0000256" key="5">
    <source>
        <dbReference type="RuleBase" id="RU362028"/>
    </source>
</evidence>
<comment type="similarity">
    <text evidence="2 5">Belongs to the pseudouridine synthase RluA family.</text>
</comment>
<dbReference type="PANTHER" id="PTHR21600:SF71">
    <property type="entry name" value="PSEUDOURIDINE SYNTHASE"/>
    <property type="match status" value="1"/>
</dbReference>
<comment type="catalytic activity">
    <reaction evidence="1 5">
        <text>a uridine in RNA = a pseudouridine in RNA</text>
        <dbReference type="Rhea" id="RHEA:48348"/>
        <dbReference type="Rhea" id="RHEA-COMP:12068"/>
        <dbReference type="Rhea" id="RHEA-COMP:12069"/>
        <dbReference type="ChEBI" id="CHEBI:65314"/>
        <dbReference type="ChEBI" id="CHEBI:65315"/>
    </reaction>
</comment>
<proteinExistence type="inferred from homology"/>
<dbReference type="Gene3D" id="3.30.2350.10">
    <property type="entry name" value="Pseudouridine synthase"/>
    <property type="match status" value="1"/>
</dbReference>
<dbReference type="CDD" id="cd02869">
    <property type="entry name" value="PseudoU_synth_RluA_like"/>
    <property type="match status" value="1"/>
</dbReference>
<dbReference type="KEGG" id="bcoh:BC6307_03170"/>
<dbReference type="AlphaFoldDB" id="A0A223KXR8"/>
<dbReference type="GO" id="GO:0000455">
    <property type="term" value="P:enzyme-directed rRNA pseudouridine synthesis"/>
    <property type="evidence" value="ECO:0007669"/>
    <property type="project" value="TreeGrafter"/>
</dbReference>
<dbReference type="PANTHER" id="PTHR21600">
    <property type="entry name" value="MITOCHONDRIAL RNA PSEUDOURIDINE SYNTHASE"/>
    <property type="match status" value="1"/>
</dbReference>
<dbReference type="NCBIfam" id="TIGR00005">
    <property type="entry name" value="rluA_subfam"/>
    <property type="match status" value="1"/>
</dbReference>
<keyword evidence="3 5" id="KW-0413">Isomerase</keyword>
<dbReference type="SUPFAM" id="SSF55120">
    <property type="entry name" value="Pseudouridine synthase"/>
    <property type="match status" value="1"/>
</dbReference>
<dbReference type="Pfam" id="PF00849">
    <property type="entry name" value="PseudoU_synth_2"/>
    <property type="match status" value="1"/>
</dbReference>
<dbReference type="InterPro" id="IPR020103">
    <property type="entry name" value="PsdUridine_synth_cat_dom_sf"/>
</dbReference>
<dbReference type="EC" id="5.4.99.-" evidence="5"/>
<evidence type="ECO:0000259" key="6">
    <source>
        <dbReference type="Pfam" id="PF00849"/>
    </source>
</evidence>
<reference evidence="7 8" key="1">
    <citation type="submission" date="2016-12" db="EMBL/GenBank/DDBJ databases">
        <title>The whole genome sequencing and assembly of Bacillus cohnii DSM 6307T strain.</title>
        <authorList>
            <person name="Lee Y.-J."/>
            <person name="Yi H."/>
            <person name="Bahn Y.-S."/>
            <person name="Kim J.F."/>
            <person name="Lee D.-W."/>
        </authorList>
    </citation>
    <scope>NUCLEOTIDE SEQUENCE [LARGE SCALE GENOMIC DNA]</scope>
    <source>
        <strain evidence="7 8">DSM 6307</strain>
    </source>
</reference>
<organism evidence="7 8">
    <name type="scientific">Sutcliffiella cohnii</name>
    <dbReference type="NCBI Taxonomy" id="33932"/>
    <lineage>
        <taxon>Bacteria</taxon>
        <taxon>Bacillati</taxon>
        <taxon>Bacillota</taxon>
        <taxon>Bacilli</taxon>
        <taxon>Bacillales</taxon>
        <taxon>Bacillaceae</taxon>
        <taxon>Sutcliffiella</taxon>
    </lineage>
</organism>
<dbReference type="EMBL" id="CP018866">
    <property type="protein sequence ID" value="AST94204.1"/>
    <property type="molecule type" value="Genomic_DNA"/>
</dbReference>
<evidence type="ECO:0000313" key="8">
    <source>
        <dbReference type="Proteomes" id="UP000215224"/>
    </source>
</evidence>
<dbReference type="STRING" id="1314751.GCA_001591425_04677"/>
<dbReference type="GO" id="GO:0003723">
    <property type="term" value="F:RNA binding"/>
    <property type="evidence" value="ECO:0007669"/>
    <property type="project" value="InterPro"/>
</dbReference>
<evidence type="ECO:0000256" key="1">
    <source>
        <dbReference type="ARBA" id="ARBA00000073"/>
    </source>
</evidence>
<sequence>MSIRGHMIEIVCSQPFTQRSLQDFLKHDIGIPKTLLHEIRMSKTVKVNEEEPNWVKPLNENDRITFKVIYDETITPPPTKMNIDILMEDENLLIINKPYGVDTHPSSERDTTSLSNGVAAYFHHQGIRQKVRHIHRLDRDTSGTILFAKHALSGAILDRSLERREITRTYLALVEGTVTTKKGTINKPIGKDRHHSNRRVVAKTGQKAVTHFEVLEQFSKDNCTLVKLTLETGRTHQIRVHMSSIGNPLVGDQLYGAKTKNGGRHALHAWHITVPHPFDNTSLHAKAPIPESFCPPLLLKKIKSNFE</sequence>
<dbReference type="InterPro" id="IPR050188">
    <property type="entry name" value="RluA_PseudoU_synthase"/>
</dbReference>
<evidence type="ECO:0000313" key="7">
    <source>
        <dbReference type="EMBL" id="AST94204.1"/>
    </source>
</evidence>
<dbReference type="GO" id="GO:0009982">
    <property type="term" value="F:pseudouridine synthase activity"/>
    <property type="evidence" value="ECO:0007669"/>
    <property type="project" value="InterPro"/>
</dbReference>
<evidence type="ECO:0000256" key="2">
    <source>
        <dbReference type="ARBA" id="ARBA00010876"/>
    </source>
</evidence>
<accession>A0A223KXR8</accession>
<dbReference type="FunFam" id="3.30.2350.10:FF:000005">
    <property type="entry name" value="Pseudouridine synthase"/>
    <property type="match status" value="1"/>
</dbReference>
<dbReference type="InterPro" id="IPR006225">
    <property type="entry name" value="PsdUridine_synth_RluC/D"/>
</dbReference>
<evidence type="ECO:0000256" key="4">
    <source>
        <dbReference type="PIRSR" id="PIRSR606225-1"/>
    </source>
</evidence>
<feature type="active site" evidence="4">
    <location>
        <position position="138"/>
    </location>
</feature>